<feature type="domain" description="MrfA-like Zn-binding" evidence="1">
    <location>
        <begin position="498"/>
        <end position="598"/>
    </location>
</feature>
<name>A0ABW3H1L9_9SPHN</name>
<dbReference type="InterPro" id="IPR018973">
    <property type="entry name" value="MZB"/>
</dbReference>
<dbReference type="RefSeq" id="WP_264942690.1">
    <property type="nucleotide sequence ID" value="NZ_JAPDRA010000001.1"/>
</dbReference>
<reference evidence="3" key="1">
    <citation type="journal article" date="2019" name="Int. J. Syst. Evol. Microbiol.">
        <title>The Global Catalogue of Microorganisms (GCM) 10K type strain sequencing project: providing services to taxonomists for standard genome sequencing and annotation.</title>
        <authorList>
            <consortium name="The Broad Institute Genomics Platform"/>
            <consortium name="The Broad Institute Genome Sequencing Center for Infectious Disease"/>
            <person name="Wu L."/>
            <person name="Ma J."/>
        </authorList>
    </citation>
    <scope>NUCLEOTIDE SEQUENCE [LARGE SCALE GENOMIC DNA]</scope>
    <source>
        <strain evidence="3">CCUG 62982</strain>
    </source>
</reference>
<dbReference type="NCBIfam" id="NF038324">
    <property type="entry name" value="DrmB_fam"/>
    <property type="match status" value="1"/>
</dbReference>
<gene>
    <name evidence="2" type="primary">drmB</name>
    <name evidence="2" type="ORF">ACFQ1E_01685</name>
</gene>
<dbReference type="EMBL" id="JBHTJG010000001">
    <property type="protein sequence ID" value="MFD0945042.1"/>
    <property type="molecule type" value="Genomic_DNA"/>
</dbReference>
<keyword evidence="3" id="KW-1185">Reference proteome</keyword>
<sequence length="635" mass="69368">MTDRPEFRSSQGVVPFGVGAVIDFLDESLMCAGLDAWPLEQVDASIRPEILKSNQVVDGRLARRLTAELGRPIDFFMSPTEAPELSVRGAPRQDRAPMPFVRFPNWHFCPRCRILKHVPWNAPWRSDALRCSNSGRRADGDAKPCSELPARRRPRLSPVRFVVACEVGHIMDFPWLDWAHSAVQAACSPDTAKLYLYSTTAAGLAGVVVKCTNCGASRSMAGAFQRDALRGVYVGSCPGERPWLGPEGAQPCPSQVPQTIQRGASNSYFAKLTSSILIPPYSAKIQQVLDRPDIWEEITSTTVDGAPNMPLIKVKARNLGLDEDSFVRAVLERLTGEAVAAEAAADALVDETRYRFDEYKAYTGPRPPALERHDFDTKASDVHAYESWFAEAFDAVVLVRRLRETRVLTGFTRLVPPDAANGALASLSLSPKRWLPGFSVRGEGIFLQFSKTGLAAWSTKPEVVARVTGLQAQLGRIARDRGRPERIISPTHLLIHSFAHLFIRQLAFECGYDSSSLRERLYVSDDPAHLMAGLLVYTASGDSEGTLGGLVRQGEPKRLDATIRAALANAAICSSDPLCIESEGQGTNALNRAACHACALLPETSCEEGNLLLDRLVAIGTPERPDLGYFGAMAI</sequence>
<protein>
    <submittedName>
        <fullName evidence="2">DrmB family protein</fullName>
    </submittedName>
</protein>
<comment type="caution">
    <text evidence="2">The sequence shown here is derived from an EMBL/GenBank/DDBJ whole genome shotgun (WGS) entry which is preliminary data.</text>
</comment>
<organism evidence="2 3">
    <name type="scientific">Sphingomonas canadensis</name>
    <dbReference type="NCBI Taxonomy" id="1219257"/>
    <lineage>
        <taxon>Bacteria</taxon>
        <taxon>Pseudomonadati</taxon>
        <taxon>Pseudomonadota</taxon>
        <taxon>Alphaproteobacteria</taxon>
        <taxon>Sphingomonadales</taxon>
        <taxon>Sphingomonadaceae</taxon>
        <taxon>Sphingomonas</taxon>
    </lineage>
</organism>
<evidence type="ECO:0000313" key="3">
    <source>
        <dbReference type="Proteomes" id="UP001596977"/>
    </source>
</evidence>
<proteinExistence type="predicted"/>
<dbReference type="Pfam" id="PF09369">
    <property type="entry name" value="MZB"/>
    <property type="match status" value="1"/>
</dbReference>
<dbReference type="Proteomes" id="UP001596977">
    <property type="component" value="Unassembled WGS sequence"/>
</dbReference>
<accession>A0ABW3H1L9</accession>
<evidence type="ECO:0000313" key="2">
    <source>
        <dbReference type="EMBL" id="MFD0945042.1"/>
    </source>
</evidence>
<evidence type="ECO:0000259" key="1">
    <source>
        <dbReference type="Pfam" id="PF09369"/>
    </source>
</evidence>
<dbReference type="InterPro" id="IPR047721">
    <property type="entry name" value="DrmB"/>
</dbReference>